<dbReference type="PANTHER" id="PTHR36558">
    <property type="entry name" value="GLR1098 PROTEIN"/>
    <property type="match status" value="1"/>
</dbReference>
<name>A0A518DJB8_9BACT</name>
<accession>A0A518DJB8</accession>
<evidence type="ECO:0000259" key="1">
    <source>
        <dbReference type="Pfam" id="PF05685"/>
    </source>
</evidence>
<dbReference type="AlphaFoldDB" id="A0A518DJB8"/>
<feature type="domain" description="Putative restriction endonuclease" evidence="1">
    <location>
        <begin position="12"/>
        <end position="167"/>
    </location>
</feature>
<dbReference type="EMBL" id="CP036291">
    <property type="protein sequence ID" value="QDU91581.1"/>
    <property type="molecule type" value="Genomic_DNA"/>
</dbReference>
<dbReference type="PANTHER" id="PTHR36558:SF1">
    <property type="entry name" value="RESTRICTION ENDONUCLEASE DOMAIN-CONTAINING PROTEIN-RELATED"/>
    <property type="match status" value="1"/>
</dbReference>
<reference evidence="2 3" key="1">
    <citation type="submission" date="2019-02" db="EMBL/GenBank/DDBJ databases">
        <title>Deep-cultivation of Planctomycetes and their phenomic and genomic characterization uncovers novel biology.</title>
        <authorList>
            <person name="Wiegand S."/>
            <person name="Jogler M."/>
            <person name="Boedeker C."/>
            <person name="Pinto D."/>
            <person name="Vollmers J."/>
            <person name="Rivas-Marin E."/>
            <person name="Kohn T."/>
            <person name="Peeters S.H."/>
            <person name="Heuer A."/>
            <person name="Rast P."/>
            <person name="Oberbeckmann S."/>
            <person name="Bunk B."/>
            <person name="Jeske O."/>
            <person name="Meyerdierks A."/>
            <person name="Storesund J.E."/>
            <person name="Kallscheuer N."/>
            <person name="Luecker S."/>
            <person name="Lage O.M."/>
            <person name="Pohl T."/>
            <person name="Merkel B.J."/>
            <person name="Hornburger P."/>
            <person name="Mueller R.-W."/>
            <person name="Bruemmer F."/>
            <person name="Labrenz M."/>
            <person name="Spormann A.M."/>
            <person name="Op den Camp H."/>
            <person name="Overmann J."/>
            <person name="Amann R."/>
            <person name="Jetten M.S.M."/>
            <person name="Mascher T."/>
            <person name="Medema M.H."/>
            <person name="Devos D.P."/>
            <person name="Kaster A.-K."/>
            <person name="Ovreas L."/>
            <person name="Rohde M."/>
            <person name="Galperin M.Y."/>
            <person name="Jogler C."/>
        </authorList>
    </citation>
    <scope>NUCLEOTIDE SEQUENCE [LARGE SCALE GENOMIC DNA]</scope>
    <source>
        <strain evidence="2 3">Pla175</strain>
    </source>
</reference>
<dbReference type="OrthoDB" id="9808428at2"/>
<dbReference type="KEGG" id="pnd:Pla175_50110"/>
<evidence type="ECO:0000313" key="2">
    <source>
        <dbReference type="EMBL" id="QDU91581.1"/>
    </source>
</evidence>
<dbReference type="InterPro" id="IPR011335">
    <property type="entry name" value="Restrct_endonuc-II-like"/>
</dbReference>
<organism evidence="2 3">
    <name type="scientific">Pirellulimonas nuda</name>
    <dbReference type="NCBI Taxonomy" id="2528009"/>
    <lineage>
        <taxon>Bacteria</taxon>
        <taxon>Pseudomonadati</taxon>
        <taxon>Planctomycetota</taxon>
        <taxon>Planctomycetia</taxon>
        <taxon>Pirellulales</taxon>
        <taxon>Lacipirellulaceae</taxon>
        <taxon>Pirellulimonas</taxon>
    </lineage>
</organism>
<proteinExistence type="predicted"/>
<dbReference type="Pfam" id="PF05685">
    <property type="entry name" value="Uma2"/>
    <property type="match status" value="1"/>
</dbReference>
<dbReference type="Gene3D" id="3.90.1570.10">
    <property type="entry name" value="tt1808, chain A"/>
    <property type="match status" value="1"/>
</dbReference>
<dbReference type="InterPro" id="IPR008538">
    <property type="entry name" value="Uma2"/>
</dbReference>
<keyword evidence="3" id="KW-1185">Reference proteome</keyword>
<evidence type="ECO:0000313" key="3">
    <source>
        <dbReference type="Proteomes" id="UP000317429"/>
    </source>
</evidence>
<gene>
    <name evidence="2" type="ORF">Pla175_50110</name>
</gene>
<sequence>MSPLPKTSLSPTQYLELERAAVDCKHEFYRGEMFAMGGASRQHNRATVNLTGLIHAALRQSQCEVLGSDMRVKIDATGLYTYPDLTITCEKPEFEDQHLDTLLNPQVIFEVLSKSTEAYDRGKKFGHYRSLPSLKEYFLVSQDRPQIDRFSLGEGGVWQLNDASGLDASITVGSIDLVLPLREVYARVEFEAEEA</sequence>
<dbReference type="RefSeq" id="WP_145291749.1">
    <property type="nucleotide sequence ID" value="NZ_CP036291.1"/>
</dbReference>
<dbReference type="CDD" id="cd06260">
    <property type="entry name" value="DUF820-like"/>
    <property type="match status" value="1"/>
</dbReference>
<dbReference type="InterPro" id="IPR012296">
    <property type="entry name" value="Nuclease_put_TT1808"/>
</dbReference>
<dbReference type="SUPFAM" id="SSF52980">
    <property type="entry name" value="Restriction endonuclease-like"/>
    <property type="match status" value="1"/>
</dbReference>
<protein>
    <recommendedName>
        <fullName evidence="1">Putative restriction endonuclease domain-containing protein</fullName>
    </recommendedName>
</protein>
<dbReference type="Proteomes" id="UP000317429">
    <property type="component" value="Chromosome"/>
</dbReference>